<dbReference type="InterPro" id="IPR002109">
    <property type="entry name" value="Glutaredoxin"/>
</dbReference>
<protein>
    <recommendedName>
        <fullName evidence="3">Glutaredoxin domain-containing protein</fullName>
    </recommendedName>
</protein>
<evidence type="ECO:0000256" key="1">
    <source>
        <dbReference type="SAM" id="MobiDB-lite"/>
    </source>
</evidence>
<reference evidence="4" key="1">
    <citation type="submission" date="2021-03" db="EMBL/GenBank/DDBJ databases">
        <authorList>
            <person name="Jaffe A."/>
        </authorList>
    </citation>
    <scope>NUCLEOTIDE SEQUENCE</scope>
    <source>
        <strain evidence="4">RIFCSPLOWO2_01_FULL_58_19</strain>
    </source>
</reference>
<dbReference type="InterPro" id="IPR036249">
    <property type="entry name" value="Thioredoxin-like_sf"/>
</dbReference>
<evidence type="ECO:0000259" key="3">
    <source>
        <dbReference type="Pfam" id="PF00462"/>
    </source>
</evidence>
<evidence type="ECO:0000256" key="2">
    <source>
        <dbReference type="SAM" id="Phobius"/>
    </source>
</evidence>
<keyword evidence="2" id="KW-0472">Membrane</keyword>
<sequence length="390" mass="43361">MAAKKKPVKAQAGAKAEAKSPGTGKGKTENGLPLHLVALLIVGALAFGYMVRLVTQPQQGLEVVPGFGSTQPKPSESQGPIRSVDVILLYSSKCAICSDSHTMLEFLDEKGIKYDLEKVDAESERGKQVTAEYNVKEVPIILVKSEDIRQHKEVRDNFERFFDQKGDRYLVVEPDLDKATHPKYFLQPNDESCLVEQKPRVFVFDDPYCPTCVMNRINLNEARKKFGDQVEFIYSYIPTDSRKLVDQYGAEEAERAARYLACSQLQGKINELDQQLVNKLCDITNDGVATVPEMYACQSSSKLGQPLSKEELDKLAQKAGLDMNLLEECAPTAKSEFDKSFSRSLAYNVRSTPLAVVDCKYVVHVADLEQGVCEVLPDHPACKDLRQGEG</sequence>
<dbReference type="SUPFAM" id="SSF52833">
    <property type="entry name" value="Thioredoxin-like"/>
    <property type="match status" value="2"/>
</dbReference>
<keyword evidence="2" id="KW-1133">Transmembrane helix</keyword>
<reference evidence="4" key="2">
    <citation type="submission" date="2021-05" db="EMBL/GenBank/DDBJ databases">
        <title>Protein family content uncovers lineage relationships and bacterial pathway maintenance mechanisms in DPANN archaea.</title>
        <authorList>
            <person name="Castelle C.J."/>
            <person name="Meheust R."/>
            <person name="Jaffe A.L."/>
            <person name="Seitz K."/>
            <person name="Gong X."/>
            <person name="Baker B.J."/>
            <person name="Banfield J.F."/>
        </authorList>
    </citation>
    <scope>NUCLEOTIDE SEQUENCE</scope>
    <source>
        <strain evidence="4">RIFCSPLOWO2_01_FULL_58_19</strain>
    </source>
</reference>
<proteinExistence type="predicted"/>
<dbReference type="EMBL" id="JAGVWE010000007">
    <property type="protein sequence ID" value="MBS3063797.1"/>
    <property type="molecule type" value="Genomic_DNA"/>
</dbReference>
<keyword evidence="2" id="KW-0812">Transmembrane</keyword>
<dbReference type="AlphaFoldDB" id="A0A8T4LAS6"/>
<dbReference type="Proteomes" id="UP000678237">
    <property type="component" value="Unassembled WGS sequence"/>
</dbReference>
<gene>
    <name evidence="4" type="ORF">J4203_08115</name>
</gene>
<dbReference type="Pfam" id="PF00462">
    <property type="entry name" value="Glutaredoxin"/>
    <property type="match status" value="1"/>
</dbReference>
<name>A0A8T4LAS6_9ARCH</name>
<accession>A0A8T4LAS6</accession>
<feature type="region of interest" description="Disordered" evidence="1">
    <location>
        <begin position="1"/>
        <end position="27"/>
    </location>
</feature>
<evidence type="ECO:0000313" key="5">
    <source>
        <dbReference type="Proteomes" id="UP000678237"/>
    </source>
</evidence>
<comment type="caution">
    <text evidence="4">The sequence shown here is derived from an EMBL/GenBank/DDBJ whole genome shotgun (WGS) entry which is preliminary data.</text>
</comment>
<dbReference type="Gene3D" id="3.40.30.10">
    <property type="entry name" value="Glutaredoxin"/>
    <property type="match status" value="2"/>
</dbReference>
<evidence type="ECO:0000313" key="4">
    <source>
        <dbReference type="EMBL" id="MBS3063797.1"/>
    </source>
</evidence>
<feature type="domain" description="Glutaredoxin" evidence="3">
    <location>
        <begin position="88"/>
        <end position="146"/>
    </location>
</feature>
<feature type="transmembrane region" description="Helical" evidence="2">
    <location>
        <begin position="32"/>
        <end position="51"/>
    </location>
</feature>
<organism evidence="4 5">
    <name type="scientific">Candidatus Iainarchaeum sp</name>
    <dbReference type="NCBI Taxonomy" id="3101447"/>
    <lineage>
        <taxon>Archaea</taxon>
        <taxon>Candidatus Iainarchaeota</taxon>
        <taxon>Candidatus Iainarchaeia</taxon>
        <taxon>Candidatus Iainarchaeales</taxon>
        <taxon>Candidatus Iainarchaeaceae</taxon>
        <taxon>Candidatus Iainarchaeum</taxon>
    </lineage>
</organism>